<keyword evidence="2" id="KW-1185">Reference proteome</keyword>
<dbReference type="EMBL" id="CM042882">
    <property type="protein sequence ID" value="KAI4381607.1"/>
    <property type="molecule type" value="Genomic_DNA"/>
</dbReference>
<evidence type="ECO:0000313" key="1">
    <source>
        <dbReference type="EMBL" id="KAI4381607.1"/>
    </source>
</evidence>
<sequence>MDRLISFHPSIVVAVRIEPGRKCFGEVTLRNVMHTMPVAFKLEPDKKGRYMIRPQSGIIPPLGELLVEIVYNLPANSTVPHMYPRCDDSFFLHSVVVPGAASSRNLSHDSVQSDWFTAKKKQVFIDTGLKVVFVGSGVLARLVADGCMDEVREVLEQSDPEWRSADSVDEHGNTLLHLAIEAGRADLVQLLLEFEPDIEATGRTRSPLEAAAARGEALISELLLARGASTGRSEISTGGPIHLAVYGGHTDILKLLLEKGAEVDERNRDGKTALHIAIEERRKDCVKILLNHGARTDLGDGGERETPLHVAASFGDESIVKLLLQKGGNKDIRNRAGKTAYDMAAEHGHVRLLDMLGLGEILLAAARKGDSKAVRRVLECGASINGRDQNGWTALHRASFKGHVDVVRILIEKGIDIGTKDRDGYTALHCATESGHTDVVELLVKKGADVGLRTNKGLTARHIAESLDYTGIKRMLVHGGATKGSAGEMGGALPAFRGKIDGGVGRTTDHELKTNKHVRRKTVRGSLDASMQIAVT</sequence>
<proteinExistence type="predicted"/>
<protein>
    <submittedName>
        <fullName evidence="1">Uncharacterized protein</fullName>
    </submittedName>
</protein>
<reference evidence="2" key="1">
    <citation type="journal article" date="2023" name="Front. Plant Sci.">
        <title>Chromosomal-level genome assembly of Melastoma candidum provides insights into trichome evolution.</title>
        <authorList>
            <person name="Zhong Y."/>
            <person name="Wu W."/>
            <person name="Sun C."/>
            <person name="Zou P."/>
            <person name="Liu Y."/>
            <person name="Dai S."/>
            <person name="Zhou R."/>
        </authorList>
    </citation>
    <scope>NUCLEOTIDE SEQUENCE [LARGE SCALE GENOMIC DNA]</scope>
</reference>
<evidence type="ECO:0000313" key="2">
    <source>
        <dbReference type="Proteomes" id="UP001057402"/>
    </source>
</evidence>
<name>A0ACB9S0D1_9MYRT</name>
<comment type="caution">
    <text evidence="1">The sequence shown here is derived from an EMBL/GenBank/DDBJ whole genome shotgun (WGS) entry which is preliminary data.</text>
</comment>
<accession>A0ACB9S0D1</accession>
<gene>
    <name evidence="1" type="ORF">MLD38_007668</name>
</gene>
<organism evidence="1 2">
    <name type="scientific">Melastoma candidum</name>
    <dbReference type="NCBI Taxonomy" id="119954"/>
    <lineage>
        <taxon>Eukaryota</taxon>
        <taxon>Viridiplantae</taxon>
        <taxon>Streptophyta</taxon>
        <taxon>Embryophyta</taxon>
        <taxon>Tracheophyta</taxon>
        <taxon>Spermatophyta</taxon>
        <taxon>Magnoliopsida</taxon>
        <taxon>eudicotyledons</taxon>
        <taxon>Gunneridae</taxon>
        <taxon>Pentapetalae</taxon>
        <taxon>rosids</taxon>
        <taxon>malvids</taxon>
        <taxon>Myrtales</taxon>
        <taxon>Melastomataceae</taxon>
        <taxon>Melastomatoideae</taxon>
        <taxon>Melastomateae</taxon>
        <taxon>Melastoma</taxon>
    </lineage>
</organism>
<dbReference type="Proteomes" id="UP001057402">
    <property type="component" value="Chromosome 3"/>
</dbReference>